<reference evidence="2 3" key="1">
    <citation type="journal article" date="2010" name="Stand. Genomic Sci.">
        <title>Complete genome sequence of Acetohalobium arabaticum type strain (Z-7288).</title>
        <authorList>
            <person name="Sikorski J."/>
            <person name="Lapidus A."/>
            <person name="Chertkov O."/>
            <person name="Lucas S."/>
            <person name="Copeland A."/>
            <person name="Glavina Del Rio T."/>
            <person name="Nolan M."/>
            <person name="Tice H."/>
            <person name="Cheng J.F."/>
            <person name="Han C."/>
            <person name="Brambilla E."/>
            <person name="Pitluck S."/>
            <person name="Liolios K."/>
            <person name="Ivanova N."/>
            <person name="Mavromatis K."/>
            <person name="Mikhailova N."/>
            <person name="Pati A."/>
            <person name="Bruce D."/>
            <person name="Detter C."/>
            <person name="Tapia R."/>
            <person name="Goodwin L."/>
            <person name="Chen A."/>
            <person name="Palaniappan K."/>
            <person name="Land M."/>
            <person name="Hauser L."/>
            <person name="Chang Y.J."/>
            <person name="Jeffries C.D."/>
            <person name="Rohde M."/>
            <person name="Goker M."/>
            <person name="Spring S."/>
            <person name="Woyke T."/>
            <person name="Bristow J."/>
            <person name="Eisen J.A."/>
            <person name="Markowitz V."/>
            <person name="Hugenholtz P."/>
            <person name="Kyrpides N.C."/>
            <person name="Klenk H.P."/>
        </authorList>
    </citation>
    <scope>NUCLEOTIDE SEQUENCE [LARGE SCALE GENOMIC DNA]</scope>
    <source>
        <strain evidence="3">ATCC 49924 / DSM 5501 / Z-7288</strain>
    </source>
</reference>
<dbReference type="KEGG" id="aar:Acear_1132"/>
<keyword evidence="3" id="KW-1185">Reference proteome</keyword>
<protein>
    <submittedName>
        <fullName evidence="2">Uncharacterized protein</fullName>
    </submittedName>
</protein>
<dbReference type="EMBL" id="CP002105">
    <property type="protein sequence ID" value="ADL12654.1"/>
    <property type="molecule type" value="Genomic_DNA"/>
</dbReference>
<gene>
    <name evidence="2" type="ordered locus">Acear_1132</name>
</gene>
<dbReference type="AlphaFoldDB" id="D9QQ63"/>
<feature type="region of interest" description="Disordered" evidence="1">
    <location>
        <begin position="187"/>
        <end position="238"/>
    </location>
</feature>
<dbReference type="RefSeq" id="WP_013278100.1">
    <property type="nucleotide sequence ID" value="NC_014378.1"/>
</dbReference>
<proteinExistence type="predicted"/>
<dbReference type="Proteomes" id="UP000001661">
    <property type="component" value="Chromosome"/>
</dbReference>
<feature type="compositionally biased region" description="Polar residues" evidence="1">
    <location>
        <begin position="210"/>
        <end position="220"/>
    </location>
</feature>
<organism evidence="2 3">
    <name type="scientific">Acetohalobium arabaticum (strain ATCC 49924 / DSM 5501 / Z-7288)</name>
    <dbReference type="NCBI Taxonomy" id="574087"/>
    <lineage>
        <taxon>Bacteria</taxon>
        <taxon>Bacillati</taxon>
        <taxon>Bacillota</taxon>
        <taxon>Clostridia</taxon>
        <taxon>Halanaerobiales</taxon>
        <taxon>Halobacteroidaceae</taxon>
        <taxon>Acetohalobium</taxon>
    </lineage>
</organism>
<accession>D9QQ63</accession>
<sequence>MEETNESFPTDIEEIASVIENLDFTGEEIEFLLKKLEDLKNNNSVDQYSEELANFLINQLNKLKQTQEEDEISEEESIHLEGFGSDNGLNASDLRSLLQNKVEEFVVINLIMGGEYCQIEGVLCNVGANFITLIYQNQIIYIKIESIAAIERKMNNYSKPDDLQKNKRIKTYKDQYYMDETIENVQLDESKEDNENNTSQKSKEKCIECQSETKPLNSHNRGQKIKKEQKSYTEVNEE</sequence>
<name>D9QQ63_ACEAZ</name>
<evidence type="ECO:0000256" key="1">
    <source>
        <dbReference type="SAM" id="MobiDB-lite"/>
    </source>
</evidence>
<evidence type="ECO:0000313" key="2">
    <source>
        <dbReference type="EMBL" id="ADL12654.1"/>
    </source>
</evidence>
<evidence type="ECO:0000313" key="3">
    <source>
        <dbReference type="Proteomes" id="UP000001661"/>
    </source>
</evidence>
<dbReference type="HOGENOM" id="CLU_1163862_0_0_9"/>